<keyword evidence="5" id="KW-1185">Reference proteome</keyword>
<dbReference type="Gene3D" id="3.40.50.300">
    <property type="entry name" value="P-loop containing nucleotide triphosphate hydrolases"/>
    <property type="match status" value="2"/>
</dbReference>
<evidence type="ECO:0000313" key="5">
    <source>
        <dbReference type="Proteomes" id="UP001595748"/>
    </source>
</evidence>
<dbReference type="GO" id="GO:0005524">
    <property type="term" value="F:ATP binding"/>
    <property type="evidence" value="ECO:0007669"/>
    <property type="project" value="UniProtKB-KW"/>
</dbReference>
<evidence type="ECO:0000256" key="2">
    <source>
        <dbReference type="SAM" id="MobiDB-lite"/>
    </source>
</evidence>
<gene>
    <name evidence="4" type="ORF">ACFOPQ_03160</name>
</gene>
<dbReference type="PANTHER" id="PTHR30121:SF6">
    <property type="entry name" value="SLR6007 PROTEIN"/>
    <property type="match status" value="1"/>
</dbReference>
<protein>
    <submittedName>
        <fullName evidence="4">ATP-binding protein</fullName>
    </submittedName>
</protein>
<evidence type="ECO:0000256" key="1">
    <source>
        <dbReference type="SAM" id="Coils"/>
    </source>
</evidence>
<dbReference type="EMBL" id="JBHRZF010000027">
    <property type="protein sequence ID" value="MFC3859763.1"/>
    <property type="molecule type" value="Genomic_DNA"/>
</dbReference>
<keyword evidence="4" id="KW-0547">Nucleotide-binding</keyword>
<name>A0ABV8A5Q6_9DEIO</name>
<feature type="region of interest" description="Disordered" evidence="2">
    <location>
        <begin position="463"/>
        <end position="498"/>
    </location>
</feature>
<dbReference type="Pfam" id="PF01935">
    <property type="entry name" value="DUF87"/>
    <property type="match status" value="1"/>
</dbReference>
<sequence length="804" mass="86425">MQDYEKLGVFYLGKVVDAQSGQPTDELLLYDSRDLTTHAVIIGMTGSGKTGLGLDLIEEAAMDGIPVLAVDPKGDLGNLLLTFPDLAPSDFRPWIDESEAQRENVSPDDLAAQKAEQWRQGLTDWGQSGERIRSLREKVDFAIYTPGGSAGLPISVLKGFDAPPPEVMDDPDALREQVGGTVSGLLGLLGIGADPLKSREHILLSNLLVTAWQQGQSLDMAGLIHGIQKPPFAQIGVMNVDSFFPEKDRFELAMTLNNLLASPGFQAWTRGEPLDVGHFLFTPAGKPRVSIMSIAHLGDAERQFFVSLLLNATLGWMRTQSGTSSLRALLYMDEVAGYFPPNGNPPTKPPMLTLLKQARAFGLGITLATQNPVDLDYKGLSNTGTWMIGRLQTENDKARILEALQGAMAGQNPLTTEQLDRLLSGLGKRVFLLHNVHENAPVLFTTRWTMSYLAGPITGSGIKRLMTGRPTESGGQTAESRSAPMPSATGLQPSATTRPMIPPGITEVFLPTRAADVQYHPQLLAVAQVHYSSVKQRVDVNGTLPLAVEVTDGPIPVNWEDAVEVPVNPAALERQGAEGATFASIPSALLNAKNYPKWAKEAAKFVAASKPLTLWQDPSSGVLSTPGETEGDFRARASLAGREARDARVEALRARYAPKLQTLQERLQKAQIKVGQQQAQAQQAQLQTAMNVGVGILGALFGGGRKTSATSTVRSGVSGMGRAMREGQDVQAAMAEADNVHQQLVALQVQVQQEIDALTPGAELERVDIKAKSADVSVPLVALAWFPFTKDESGKLTPAWEGAQ</sequence>
<dbReference type="Proteomes" id="UP001595748">
    <property type="component" value="Unassembled WGS sequence"/>
</dbReference>
<evidence type="ECO:0000259" key="3">
    <source>
        <dbReference type="Pfam" id="PF01935"/>
    </source>
</evidence>
<reference evidence="5" key="1">
    <citation type="journal article" date="2019" name="Int. J. Syst. Evol. Microbiol.">
        <title>The Global Catalogue of Microorganisms (GCM) 10K type strain sequencing project: providing services to taxonomists for standard genome sequencing and annotation.</title>
        <authorList>
            <consortium name="The Broad Institute Genomics Platform"/>
            <consortium name="The Broad Institute Genome Sequencing Center for Infectious Disease"/>
            <person name="Wu L."/>
            <person name="Ma J."/>
        </authorList>
    </citation>
    <scope>NUCLEOTIDE SEQUENCE [LARGE SCALE GENOMIC DNA]</scope>
    <source>
        <strain evidence="5">CCTCC AB 2013263</strain>
    </source>
</reference>
<dbReference type="InterPro" id="IPR002789">
    <property type="entry name" value="HerA_central"/>
</dbReference>
<comment type="caution">
    <text evidence="4">The sequence shown here is derived from an EMBL/GenBank/DDBJ whole genome shotgun (WGS) entry which is preliminary data.</text>
</comment>
<proteinExistence type="predicted"/>
<dbReference type="InterPro" id="IPR027417">
    <property type="entry name" value="P-loop_NTPase"/>
</dbReference>
<dbReference type="InterPro" id="IPR051162">
    <property type="entry name" value="T4SS_component"/>
</dbReference>
<feature type="domain" description="Helicase HerA central" evidence="3">
    <location>
        <begin position="27"/>
        <end position="80"/>
    </location>
</feature>
<keyword evidence="4" id="KW-0067">ATP-binding</keyword>
<dbReference type="PANTHER" id="PTHR30121">
    <property type="entry name" value="UNCHARACTERIZED PROTEIN YJGR-RELATED"/>
    <property type="match status" value="1"/>
</dbReference>
<organism evidence="4 5">
    <name type="scientific">Deinococcus antarcticus</name>
    <dbReference type="NCBI Taxonomy" id="1298767"/>
    <lineage>
        <taxon>Bacteria</taxon>
        <taxon>Thermotogati</taxon>
        <taxon>Deinococcota</taxon>
        <taxon>Deinococci</taxon>
        <taxon>Deinococcales</taxon>
        <taxon>Deinococcaceae</taxon>
        <taxon>Deinococcus</taxon>
    </lineage>
</organism>
<dbReference type="RefSeq" id="WP_380075924.1">
    <property type="nucleotide sequence ID" value="NZ_JBHRZF010000027.1"/>
</dbReference>
<feature type="coiled-coil region" evidence="1">
    <location>
        <begin position="660"/>
        <end position="687"/>
    </location>
</feature>
<evidence type="ECO:0000313" key="4">
    <source>
        <dbReference type="EMBL" id="MFC3859763.1"/>
    </source>
</evidence>
<keyword evidence="1" id="KW-0175">Coiled coil</keyword>
<accession>A0ABV8A5Q6</accession>
<dbReference type="SUPFAM" id="SSF52540">
    <property type="entry name" value="P-loop containing nucleoside triphosphate hydrolases"/>
    <property type="match status" value="1"/>
</dbReference>